<proteinExistence type="predicted"/>
<evidence type="ECO:0008006" key="2">
    <source>
        <dbReference type="Google" id="ProtNLM"/>
    </source>
</evidence>
<accession>A0A6J4R637</accession>
<reference evidence="1" key="1">
    <citation type="submission" date="2020-02" db="EMBL/GenBank/DDBJ databases">
        <authorList>
            <person name="Meier V. D."/>
        </authorList>
    </citation>
    <scope>NUCLEOTIDE SEQUENCE</scope>
    <source>
        <strain evidence="1">AVDCRST_MAG25</strain>
    </source>
</reference>
<protein>
    <recommendedName>
        <fullName evidence="2">DUF429 domain-containing protein</fullName>
    </recommendedName>
</protein>
<gene>
    <name evidence="1" type="ORF">AVDCRST_MAG25-478</name>
</gene>
<evidence type="ECO:0000313" key="1">
    <source>
        <dbReference type="EMBL" id="CAA9458383.1"/>
    </source>
</evidence>
<sequence>MRFIGCSLAWRPGEAGTRESCLVVLDERGSIVANSFAQGAEDLAAAAGRYAEGRRGVVAGIDAPLSVPNERGTRRIERILSKVALPAYSASRKMFGGAPFAEEFLAALEGVGIEYTDYPFKRSRGQSVVTEVDSAATLKVLLFERDSASRAPRGEDEDLAAALRELPEPKLRKGNKEARAAALKEAVDVLWNTPGLRLRTGNLSADLNAPENVDLSKLDITAGIPHAGLDRLAALVEGTLAAYTVHRHWKGRDGSIVVGTGHEGSVLLPAPEGLQYRIAEECRASSVPYA</sequence>
<organism evidence="1">
    <name type="scientific">uncultured Rubrobacteraceae bacterium</name>
    <dbReference type="NCBI Taxonomy" id="349277"/>
    <lineage>
        <taxon>Bacteria</taxon>
        <taxon>Bacillati</taxon>
        <taxon>Actinomycetota</taxon>
        <taxon>Rubrobacteria</taxon>
        <taxon>Rubrobacterales</taxon>
        <taxon>Rubrobacteraceae</taxon>
        <taxon>environmental samples</taxon>
    </lineage>
</organism>
<dbReference type="AlphaFoldDB" id="A0A6J4R637"/>
<dbReference type="EMBL" id="CADCVI010000035">
    <property type="protein sequence ID" value="CAA9458383.1"/>
    <property type="molecule type" value="Genomic_DNA"/>
</dbReference>
<name>A0A6J4R637_9ACTN</name>